<dbReference type="Proteomes" id="UP000235145">
    <property type="component" value="Unassembled WGS sequence"/>
</dbReference>
<keyword evidence="2" id="KW-1185">Reference proteome</keyword>
<dbReference type="AlphaFoldDB" id="A0A9R1WL02"/>
<name>A0A9R1WL02_LACSA</name>
<comment type="caution">
    <text evidence="1">The sequence shown here is derived from an EMBL/GenBank/DDBJ whole genome shotgun (WGS) entry which is preliminary data.</text>
</comment>
<evidence type="ECO:0000313" key="1">
    <source>
        <dbReference type="EMBL" id="KAJ0224697.1"/>
    </source>
</evidence>
<evidence type="ECO:0000313" key="2">
    <source>
        <dbReference type="Proteomes" id="UP000235145"/>
    </source>
</evidence>
<accession>A0A9R1WL02</accession>
<reference evidence="1 2" key="1">
    <citation type="journal article" date="2017" name="Nat. Commun.">
        <title>Genome assembly with in vitro proximity ligation data and whole-genome triplication in lettuce.</title>
        <authorList>
            <person name="Reyes-Chin-Wo S."/>
            <person name="Wang Z."/>
            <person name="Yang X."/>
            <person name="Kozik A."/>
            <person name="Arikit S."/>
            <person name="Song C."/>
            <person name="Xia L."/>
            <person name="Froenicke L."/>
            <person name="Lavelle D.O."/>
            <person name="Truco M.J."/>
            <person name="Xia R."/>
            <person name="Zhu S."/>
            <person name="Xu C."/>
            <person name="Xu H."/>
            <person name="Xu X."/>
            <person name="Cox K."/>
            <person name="Korf I."/>
            <person name="Meyers B.C."/>
            <person name="Michelmore R.W."/>
        </authorList>
    </citation>
    <scope>NUCLEOTIDE SEQUENCE [LARGE SCALE GENOMIC DNA]</scope>
    <source>
        <strain evidence="2">cv. Salinas</strain>
        <tissue evidence="1">Seedlings</tissue>
    </source>
</reference>
<gene>
    <name evidence="1" type="ORF">LSAT_V11C100037830</name>
</gene>
<organism evidence="1 2">
    <name type="scientific">Lactuca sativa</name>
    <name type="common">Garden lettuce</name>
    <dbReference type="NCBI Taxonomy" id="4236"/>
    <lineage>
        <taxon>Eukaryota</taxon>
        <taxon>Viridiplantae</taxon>
        <taxon>Streptophyta</taxon>
        <taxon>Embryophyta</taxon>
        <taxon>Tracheophyta</taxon>
        <taxon>Spermatophyta</taxon>
        <taxon>Magnoliopsida</taxon>
        <taxon>eudicotyledons</taxon>
        <taxon>Gunneridae</taxon>
        <taxon>Pentapetalae</taxon>
        <taxon>asterids</taxon>
        <taxon>campanulids</taxon>
        <taxon>Asterales</taxon>
        <taxon>Asteraceae</taxon>
        <taxon>Cichorioideae</taxon>
        <taxon>Cichorieae</taxon>
        <taxon>Lactucinae</taxon>
        <taxon>Lactuca</taxon>
    </lineage>
</organism>
<protein>
    <submittedName>
        <fullName evidence="1">Uncharacterized protein</fullName>
    </submittedName>
</protein>
<dbReference type="EMBL" id="NBSK02000001">
    <property type="protein sequence ID" value="KAJ0224697.1"/>
    <property type="molecule type" value="Genomic_DNA"/>
</dbReference>
<proteinExistence type="predicted"/>
<sequence>MVEEIKINNVPTWDILSTLMRQNSKNVSIVKIVYTCYKLRMDEPGDPSQMQVVFGYLHSKGYIFNHRANDIVNHLAEDITRQMLSGIPFQEIGIL</sequence>